<feature type="signal peptide" evidence="1">
    <location>
        <begin position="1"/>
        <end position="20"/>
    </location>
</feature>
<dbReference type="OrthoDB" id="3917128at2759"/>
<comment type="caution">
    <text evidence="2">The sequence shown here is derived from an EMBL/GenBank/DDBJ whole genome shotgun (WGS) entry which is preliminary data.</text>
</comment>
<sequence length="263" mass="28598">MILSTTAMLALASLSTTTLARTASPDTDSNSFIRWISPSRSVLVSLKTPGLSADIFSPSTNPSDIENNLSTTSLLLNLTLTHDNRTLLLNHSPFLPLLPNPSTPPLITAPAFTNLTLSALNHLLTHTSPPPSTLAHANYALSYSRLVTPRDDPSIHYTNHAPLLTLDIIGATIPAATAPTTLHLDTPTQQTLLLTLHERHPATTPKTYTIASVRGPASIALRPSEPDACSPWSWRCADIADAPWYRWVWAPLFDEYGRGERVF</sequence>
<feature type="chain" id="PRO_5040330542" evidence="1">
    <location>
        <begin position="21"/>
        <end position="263"/>
    </location>
</feature>
<organism evidence="2 3">
    <name type="scientific">Saccharata proteae CBS 121410</name>
    <dbReference type="NCBI Taxonomy" id="1314787"/>
    <lineage>
        <taxon>Eukaryota</taxon>
        <taxon>Fungi</taxon>
        <taxon>Dikarya</taxon>
        <taxon>Ascomycota</taxon>
        <taxon>Pezizomycotina</taxon>
        <taxon>Dothideomycetes</taxon>
        <taxon>Dothideomycetes incertae sedis</taxon>
        <taxon>Botryosphaeriales</taxon>
        <taxon>Saccharataceae</taxon>
        <taxon>Saccharata</taxon>
    </lineage>
</organism>
<proteinExistence type="predicted"/>
<evidence type="ECO:0000313" key="2">
    <source>
        <dbReference type="EMBL" id="KAF2083169.1"/>
    </source>
</evidence>
<keyword evidence="1" id="KW-0732">Signal</keyword>
<name>A0A9P4HKD9_9PEZI</name>
<keyword evidence="3" id="KW-1185">Reference proteome</keyword>
<evidence type="ECO:0000313" key="3">
    <source>
        <dbReference type="Proteomes" id="UP000799776"/>
    </source>
</evidence>
<evidence type="ECO:0000256" key="1">
    <source>
        <dbReference type="SAM" id="SignalP"/>
    </source>
</evidence>
<gene>
    <name evidence="2" type="ORF">K490DRAFT_70085</name>
</gene>
<dbReference type="AlphaFoldDB" id="A0A9P4HKD9"/>
<reference evidence="2" key="1">
    <citation type="journal article" date="2020" name="Stud. Mycol.">
        <title>101 Dothideomycetes genomes: a test case for predicting lifestyles and emergence of pathogens.</title>
        <authorList>
            <person name="Haridas S."/>
            <person name="Albert R."/>
            <person name="Binder M."/>
            <person name="Bloem J."/>
            <person name="Labutti K."/>
            <person name="Salamov A."/>
            <person name="Andreopoulos B."/>
            <person name="Baker S."/>
            <person name="Barry K."/>
            <person name="Bills G."/>
            <person name="Bluhm B."/>
            <person name="Cannon C."/>
            <person name="Castanera R."/>
            <person name="Culley D."/>
            <person name="Daum C."/>
            <person name="Ezra D."/>
            <person name="Gonzalez J."/>
            <person name="Henrissat B."/>
            <person name="Kuo A."/>
            <person name="Liang C."/>
            <person name="Lipzen A."/>
            <person name="Lutzoni F."/>
            <person name="Magnuson J."/>
            <person name="Mondo S."/>
            <person name="Nolan M."/>
            <person name="Ohm R."/>
            <person name="Pangilinan J."/>
            <person name="Park H.-J."/>
            <person name="Ramirez L."/>
            <person name="Alfaro M."/>
            <person name="Sun H."/>
            <person name="Tritt A."/>
            <person name="Yoshinaga Y."/>
            <person name="Zwiers L.-H."/>
            <person name="Turgeon B."/>
            <person name="Goodwin S."/>
            <person name="Spatafora J."/>
            <person name="Crous P."/>
            <person name="Grigoriev I."/>
        </authorList>
    </citation>
    <scope>NUCLEOTIDE SEQUENCE</scope>
    <source>
        <strain evidence="2">CBS 121410</strain>
    </source>
</reference>
<accession>A0A9P4HKD9</accession>
<protein>
    <submittedName>
        <fullName evidence="2">Uncharacterized protein</fullName>
    </submittedName>
</protein>
<dbReference type="EMBL" id="ML978847">
    <property type="protein sequence ID" value="KAF2083169.1"/>
    <property type="molecule type" value="Genomic_DNA"/>
</dbReference>
<dbReference type="Proteomes" id="UP000799776">
    <property type="component" value="Unassembled WGS sequence"/>
</dbReference>